<dbReference type="EMBL" id="JAVXUP010000213">
    <property type="protein sequence ID" value="KAK3034051.1"/>
    <property type="molecule type" value="Genomic_DNA"/>
</dbReference>
<dbReference type="InterPro" id="IPR050796">
    <property type="entry name" value="SCF_F-box_component"/>
</dbReference>
<dbReference type="PANTHER" id="PTHR31672">
    <property type="entry name" value="BNACNNG10540D PROTEIN"/>
    <property type="match status" value="1"/>
</dbReference>
<dbReference type="InterPro" id="IPR001810">
    <property type="entry name" value="F-box_dom"/>
</dbReference>
<dbReference type="SUPFAM" id="SSF81383">
    <property type="entry name" value="F-box domain"/>
    <property type="match status" value="1"/>
</dbReference>
<reference evidence="2" key="1">
    <citation type="submission" date="2022-12" db="EMBL/GenBank/DDBJ databases">
        <title>Draft genome assemblies for two species of Escallonia (Escalloniales).</title>
        <authorList>
            <person name="Chanderbali A."/>
            <person name="Dervinis C."/>
            <person name="Anghel I."/>
            <person name="Soltis D."/>
            <person name="Soltis P."/>
            <person name="Zapata F."/>
        </authorList>
    </citation>
    <scope>NUCLEOTIDE SEQUENCE</scope>
    <source>
        <strain evidence="2">UCBG64.0493</strain>
        <tissue evidence="2">Leaf</tissue>
    </source>
</reference>
<dbReference type="Proteomes" id="UP001188597">
    <property type="component" value="Unassembled WGS sequence"/>
</dbReference>
<evidence type="ECO:0000313" key="2">
    <source>
        <dbReference type="EMBL" id="KAK3034051.1"/>
    </source>
</evidence>
<dbReference type="InterPro" id="IPR036047">
    <property type="entry name" value="F-box-like_dom_sf"/>
</dbReference>
<dbReference type="SMART" id="SM00256">
    <property type="entry name" value="FBOX"/>
    <property type="match status" value="1"/>
</dbReference>
<dbReference type="AlphaFoldDB" id="A0AA89BJM2"/>
<comment type="caution">
    <text evidence="2">The sequence shown here is derived from an EMBL/GenBank/DDBJ whole genome shotgun (WGS) entry which is preliminary data.</text>
</comment>
<dbReference type="PROSITE" id="PS50181">
    <property type="entry name" value="FBOX"/>
    <property type="match status" value="1"/>
</dbReference>
<evidence type="ECO:0000313" key="3">
    <source>
        <dbReference type="Proteomes" id="UP001188597"/>
    </source>
</evidence>
<organism evidence="2 3">
    <name type="scientific">Escallonia herrerae</name>
    <dbReference type="NCBI Taxonomy" id="1293975"/>
    <lineage>
        <taxon>Eukaryota</taxon>
        <taxon>Viridiplantae</taxon>
        <taxon>Streptophyta</taxon>
        <taxon>Embryophyta</taxon>
        <taxon>Tracheophyta</taxon>
        <taxon>Spermatophyta</taxon>
        <taxon>Magnoliopsida</taxon>
        <taxon>eudicotyledons</taxon>
        <taxon>Gunneridae</taxon>
        <taxon>Pentapetalae</taxon>
        <taxon>asterids</taxon>
        <taxon>campanulids</taxon>
        <taxon>Escalloniales</taxon>
        <taxon>Escalloniaceae</taxon>
        <taxon>Escallonia</taxon>
    </lineage>
</organism>
<evidence type="ECO:0000259" key="1">
    <source>
        <dbReference type="PROSITE" id="PS50181"/>
    </source>
</evidence>
<dbReference type="PANTHER" id="PTHR31672:SF13">
    <property type="entry name" value="F-BOX PROTEIN CPR30-LIKE"/>
    <property type="match status" value="1"/>
</dbReference>
<dbReference type="CDD" id="cd22157">
    <property type="entry name" value="F-box_AtFBW1-like"/>
    <property type="match status" value="1"/>
</dbReference>
<dbReference type="InterPro" id="IPR013187">
    <property type="entry name" value="F-box-assoc_dom_typ3"/>
</dbReference>
<sequence>MVLNDLPNEIFINILTRLPVKTLIQFTAVCKSWCFIINDPHFITTHLNRFTLNRDCRLVHLPSVSSGERSCSVLSVNSFDQLADHKIPFNPEFDTFRIAGSVSGLLCLTDYRFQYYGKNLYLWNPSVHKFRILRDSCFSRKPDTFVVLGFGFDSRTKDYKVVRVFYDFNLYFSGGKVPDVEVYSINTGVWRKIGGGWIDFPDEQSLNVFVNGAVHGRCSKRRPERIMSFDFQEERFGEIMLPERELDGERSNLKDSIGAFKEALGEMKGSLALFRWYTQSRNCQVWVMEEYGAVESWSKLFTIVVRDRIFQPICFTKDGEVVMQETEDGRRLALCDVKSQVLNSVRLDNRYAGVITFVESLVSPGGGRSAILGHRTHQRGLEPFVTGSLIEKLPESWLDYKSMMKHKKKDMTLEDVIMHIQIEEKNRSREKDAKAKEFIFKTNLIEERHDKPHENHNRKNNRFGLGLPMDKNPNLITLSRKIVMLKRKVIDLFAANQATMSHSTVSKKKVTIVPLRELT</sequence>
<dbReference type="NCBIfam" id="TIGR01640">
    <property type="entry name" value="F_box_assoc_1"/>
    <property type="match status" value="1"/>
</dbReference>
<dbReference type="Pfam" id="PF12937">
    <property type="entry name" value="F-box-like"/>
    <property type="match status" value="1"/>
</dbReference>
<proteinExistence type="predicted"/>
<gene>
    <name evidence="2" type="ORF">RJ639_034276</name>
</gene>
<dbReference type="InterPro" id="IPR017451">
    <property type="entry name" value="F-box-assoc_interact_dom"/>
</dbReference>
<feature type="domain" description="F-box" evidence="1">
    <location>
        <begin position="1"/>
        <end position="50"/>
    </location>
</feature>
<dbReference type="Pfam" id="PF08268">
    <property type="entry name" value="FBA_3"/>
    <property type="match status" value="1"/>
</dbReference>
<keyword evidence="3" id="KW-1185">Reference proteome</keyword>
<dbReference type="Gene3D" id="1.20.1280.50">
    <property type="match status" value="1"/>
</dbReference>
<accession>A0AA89BJM2</accession>
<protein>
    <recommendedName>
        <fullName evidence="1">F-box domain-containing protein</fullName>
    </recommendedName>
</protein>
<name>A0AA89BJM2_9ASTE</name>